<dbReference type="InterPro" id="IPR036884">
    <property type="entry name" value="2Fe-2S-bd_dom_sf"/>
</dbReference>
<protein>
    <submittedName>
        <fullName evidence="8">Aerobic-type carbon monoxide dehydrogenase, small subunit CoxS/CutS-like protein</fullName>
    </submittedName>
</protein>
<dbReference type="CDD" id="cd00207">
    <property type="entry name" value="fer2"/>
    <property type="match status" value="1"/>
</dbReference>
<dbReference type="SUPFAM" id="SSF54292">
    <property type="entry name" value="2Fe-2S ferredoxin-like"/>
    <property type="match status" value="1"/>
</dbReference>
<evidence type="ECO:0000256" key="5">
    <source>
        <dbReference type="ARBA" id="ARBA00023014"/>
    </source>
</evidence>
<dbReference type="OrthoDB" id="9796880at2"/>
<sequence>MFKKISFTVNGKSYSLDVDVRMSLLELLRNQLGYTGAKQGCGVGECGACSVLIDGTPYDSCIYLAVWADGKAITTIEGVAAKNGELSKVQKAFIEEGAVQCGFCTPGLVLTTTALTESGKDYTRDELKRELSGHLCRCTGYQNILKAAEKSLEGHICTCVDSPHYKQQQEKAKER</sequence>
<dbReference type="PROSITE" id="PS00197">
    <property type="entry name" value="2FE2S_FER_1"/>
    <property type="match status" value="1"/>
</dbReference>
<keyword evidence="4" id="KW-0408">Iron</keyword>
<proteinExistence type="predicted"/>
<dbReference type="GO" id="GO:0004854">
    <property type="term" value="F:xanthine dehydrogenase activity"/>
    <property type="evidence" value="ECO:0007669"/>
    <property type="project" value="InterPro"/>
</dbReference>
<keyword evidence="5" id="KW-0411">Iron-sulfur</keyword>
<dbReference type="STRING" id="646529.Desaci_2043"/>
<keyword evidence="2" id="KW-0479">Metal-binding</keyword>
<dbReference type="InterPro" id="IPR051452">
    <property type="entry name" value="Diverse_Oxidoreductases"/>
</dbReference>
<dbReference type="InterPro" id="IPR036010">
    <property type="entry name" value="2Fe-2S_ferredoxin-like_sf"/>
</dbReference>
<evidence type="ECO:0000256" key="6">
    <source>
        <dbReference type="ARBA" id="ARBA00060707"/>
    </source>
</evidence>
<dbReference type="InterPro" id="IPR001041">
    <property type="entry name" value="2Fe-2S_ferredoxin-type"/>
</dbReference>
<dbReference type="PANTHER" id="PTHR44379">
    <property type="entry name" value="OXIDOREDUCTASE WITH IRON-SULFUR SUBUNIT"/>
    <property type="match status" value="1"/>
</dbReference>
<evidence type="ECO:0000256" key="1">
    <source>
        <dbReference type="ARBA" id="ARBA00022714"/>
    </source>
</evidence>
<dbReference type="InterPro" id="IPR050033">
    <property type="entry name" value="XdhC_XDHase"/>
</dbReference>
<dbReference type="FunFam" id="3.10.20.30:FF:000020">
    <property type="entry name" value="Xanthine dehydrogenase iron-sulfur subunit"/>
    <property type="match status" value="1"/>
</dbReference>
<dbReference type="InterPro" id="IPR006058">
    <property type="entry name" value="2Fe2S_fd_BS"/>
</dbReference>
<dbReference type="eggNOG" id="COG2080">
    <property type="taxonomic scope" value="Bacteria"/>
</dbReference>
<organism evidence="8 9">
    <name type="scientific">Desulfosporosinus acidiphilus (strain DSM 22704 / JCM 16185 / SJ4)</name>
    <dbReference type="NCBI Taxonomy" id="646529"/>
    <lineage>
        <taxon>Bacteria</taxon>
        <taxon>Bacillati</taxon>
        <taxon>Bacillota</taxon>
        <taxon>Clostridia</taxon>
        <taxon>Eubacteriales</taxon>
        <taxon>Desulfitobacteriaceae</taxon>
        <taxon>Desulfosporosinus</taxon>
    </lineage>
</organism>
<evidence type="ECO:0000256" key="2">
    <source>
        <dbReference type="ARBA" id="ARBA00022723"/>
    </source>
</evidence>
<keyword evidence="9" id="KW-1185">Reference proteome</keyword>
<dbReference type="RefSeq" id="WP_014827021.1">
    <property type="nucleotide sequence ID" value="NC_018068.1"/>
</dbReference>
<keyword evidence="3" id="KW-0560">Oxidoreductase</keyword>
<evidence type="ECO:0000259" key="7">
    <source>
        <dbReference type="PROSITE" id="PS51085"/>
    </source>
</evidence>
<dbReference type="GO" id="GO:0051537">
    <property type="term" value="F:2 iron, 2 sulfur cluster binding"/>
    <property type="evidence" value="ECO:0007669"/>
    <property type="project" value="UniProtKB-KW"/>
</dbReference>
<dbReference type="Proteomes" id="UP000002892">
    <property type="component" value="Chromosome"/>
</dbReference>
<dbReference type="HOGENOM" id="CLU_052511_3_1_9"/>
<dbReference type="InterPro" id="IPR002888">
    <property type="entry name" value="2Fe-2S-bd"/>
</dbReference>
<dbReference type="Gene3D" id="3.10.20.30">
    <property type="match status" value="1"/>
</dbReference>
<feature type="domain" description="2Fe-2S ferredoxin-type" evidence="7">
    <location>
        <begin position="3"/>
        <end position="79"/>
    </location>
</feature>
<dbReference type="SUPFAM" id="SSF47741">
    <property type="entry name" value="CO dehydrogenase ISP C-domain like"/>
    <property type="match status" value="1"/>
</dbReference>
<evidence type="ECO:0000256" key="4">
    <source>
        <dbReference type="ARBA" id="ARBA00023004"/>
    </source>
</evidence>
<evidence type="ECO:0000256" key="3">
    <source>
        <dbReference type="ARBA" id="ARBA00023002"/>
    </source>
</evidence>
<comment type="pathway">
    <text evidence="6">Alkaloid degradation; nicotine degradation.</text>
</comment>
<dbReference type="EMBL" id="CP003639">
    <property type="protein sequence ID" value="AFM41017.1"/>
    <property type="molecule type" value="Genomic_DNA"/>
</dbReference>
<dbReference type="Gene3D" id="1.10.150.120">
    <property type="entry name" value="[2Fe-2S]-binding domain"/>
    <property type="match status" value="1"/>
</dbReference>
<dbReference type="KEGG" id="dai:Desaci_2043"/>
<gene>
    <name evidence="8" type="ordered locus">Desaci_2043</name>
</gene>
<dbReference type="NCBIfam" id="NF043084">
    <property type="entry name" value="XdhC_XDHase"/>
    <property type="match status" value="1"/>
</dbReference>
<name>I4D5E3_DESAJ</name>
<keyword evidence="1" id="KW-0001">2Fe-2S</keyword>
<accession>I4D5E3</accession>
<dbReference type="PANTHER" id="PTHR44379:SF8">
    <property type="entry name" value="XANTHINE DEHYDROGENASE IRON-SULFUR-BINDING SUBUNIT XDHC-RELATED"/>
    <property type="match status" value="1"/>
</dbReference>
<evidence type="ECO:0000313" key="9">
    <source>
        <dbReference type="Proteomes" id="UP000002892"/>
    </source>
</evidence>
<dbReference type="Pfam" id="PF01799">
    <property type="entry name" value="Fer2_2"/>
    <property type="match status" value="1"/>
</dbReference>
<dbReference type="Pfam" id="PF00111">
    <property type="entry name" value="Fer2"/>
    <property type="match status" value="1"/>
</dbReference>
<dbReference type="AlphaFoldDB" id="I4D5E3"/>
<evidence type="ECO:0000313" key="8">
    <source>
        <dbReference type="EMBL" id="AFM41017.1"/>
    </source>
</evidence>
<reference evidence="8 9" key="1">
    <citation type="journal article" date="2012" name="J. Bacteriol.">
        <title>Complete genome sequences of Desulfosporosinus orientis DSM765T, Desulfosporosinus youngiae DSM17734T, Desulfosporosinus meridiei DSM13257T, and Desulfosporosinus acidiphilus DSM22704T.</title>
        <authorList>
            <person name="Pester M."/>
            <person name="Brambilla E."/>
            <person name="Alazard D."/>
            <person name="Rattei T."/>
            <person name="Weinmaier T."/>
            <person name="Han J."/>
            <person name="Lucas S."/>
            <person name="Lapidus A."/>
            <person name="Cheng J.F."/>
            <person name="Goodwin L."/>
            <person name="Pitluck S."/>
            <person name="Peters L."/>
            <person name="Ovchinnikova G."/>
            <person name="Teshima H."/>
            <person name="Detter J.C."/>
            <person name="Han C.S."/>
            <person name="Tapia R."/>
            <person name="Land M.L."/>
            <person name="Hauser L."/>
            <person name="Kyrpides N.C."/>
            <person name="Ivanova N.N."/>
            <person name="Pagani I."/>
            <person name="Huntmann M."/>
            <person name="Wei C.L."/>
            <person name="Davenport K.W."/>
            <person name="Daligault H."/>
            <person name="Chain P.S."/>
            <person name="Chen A."/>
            <person name="Mavromatis K."/>
            <person name="Markowitz V."/>
            <person name="Szeto E."/>
            <person name="Mikhailova N."/>
            <person name="Pati A."/>
            <person name="Wagner M."/>
            <person name="Woyke T."/>
            <person name="Ollivier B."/>
            <person name="Klenk H.P."/>
            <person name="Spring S."/>
            <person name="Loy A."/>
        </authorList>
    </citation>
    <scope>NUCLEOTIDE SEQUENCE [LARGE SCALE GENOMIC DNA]</scope>
    <source>
        <strain evidence="9">DSM 22704 / JCM 16185 / SJ4</strain>
    </source>
</reference>
<dbReference type="PROSITE" id="PS51085">
    <property type="entry name" value="2FE2S_FER_2"/>
    <property type="match status" value="1"/>
</dbReference>
<dbReference type="InterPro" id="IPR012675">
    <property type="entry name" value="Beta-grasp_dom_sf"/>
</dbReference>
<dbReference type="GO" id="GO:0006144">
    <property type="term" value="P:purine nucleobase metabolic process"/>
    <property type="evidence" value="ECO:0007669"/>
    <property type="project" value="InterPro"/>
</dbReference>
<dbReference type="GO" id="GO:0046872">
    <property type="term" value="F:metal ion binding"/>
    <property type="evidence" value="ECO:0007669"/>
    <property type="project" value="UniProtKB-KW"/>
</dbReference>